<feature type="transmembrane region" description="Helical" evidence="1">
    <location>
        <begin position="12"/>
        <end position="31"/>
    </location>
</feature>
<keyword evidence="1" id="KW-1133">Transmembrane helix</keyword>
<evidence type="ECO:0008006" key="4">
    <source>
        <dbReference type="Google" id="ProtNLM"/>
    </source>
</evidence>
<accession>A0ABS0I6I0</accession>
<proteinExistence type="predicted"/>
<reference evidence="2 3" key="1">
    <citation type="submission" date="2020-11" db="EMBL/GenBank/DDBJ databases">
        <authorList>
            <person name="Kim M.K."/>
        </authorList>
    </citation>
    <scope>NUCLEOTIDE SEQUENCE [LARGE SCALE GENOMIC DNA]</scope>
    <source>
        <strain evidence="2 3">BT662</strain>
    </source>
</reference>
<keyword evidence="1" id="KW-0812">Transmembrane</keyword>
<evidence type="ECO:0000256" key="1">
    <source>
        <dbReference type="SAM" id="Phobius"/>
    </source>
</evidence>
<name>A0ABS0I6I0_9BACT</name>
<keyword evidence="3" id="KW-1185">Reference proteome</keyword>
<organism evidence="2 3">
    <name type="scientific">Hymenobacter ruricola</name>
    <dbReference type="NCBI Taxonomy" id="2791023"/>
    <lineage>
        <taxon>Bacteria</taxon>
        <taxon>Pseudomonadati</taxon>
        <taxon>Bacteroidota</taxon>
        <taxon>Cytophagia</taxon>
        <taxon>Cytophagales</taxon>
        <taxon>Hymenobacteraceae</taxon>
        <taxon>Hymenobacter</taxon>
    </lineage>
</organism>
<comment type="caution">
    <text evidence="2">The sequence shown here is derived from an EMBL/GenBank/DDBJ whole genome shotgun (WGS) entry which is preliminary data.</text>
</comment>
<evidence type="ECO:0000313" key="2">
    <source>
        <dbReference type="EMBL" id="MBF9222366.1"/>
    </source>
</evidence>
<keyword evidence="1" id="KW-0472">Membrane</keyword>
<protein>
    <recommendedName>
        <fullName evidence="4">DUF304 domain-containing protein</fullName>
    </recommendedName>
</protein>
<sequence>MVSAFSILTEPIHDILFSISLLLIAAYQYWFNYYVSVNGSHIIIENGRGKFIKSIDEEFKVESVGGFTYKIRFKNGQAFNFNCAPDFHFGVNRDKASVLEHIIRTEGEKGKH</sequence>
<evidence type="ECO:0000313" key="3">
    <source>
        <dbReference type="Proteomes" id="UP000618931"/>
    </source>
</evidence>
<dbReference type="EMBL" id="JADQDM010000007">
    <property type="protein sequence ID" value="MBF9222366.1"/>
    <property type="molecule type" value="Genomic_DNA"/>
</dbReference>
<dbReference type="Proteomes" id="UP000618931">
    <property type="component" value="Unassembled WGS sequence"/>
</dbReference>
<gene>
    <name evidence="2" type="ORF">I2H31_14765</name>
</gene>